<gene>
    <name evidence="2" type="ORF">N5I32_09200</name>
</gene>
<dbReference type="EMBL" id="JAOCQF010000001">
    <property type="protein sequence ID" value="MCT8329686.1"/>
    <property type="molecule type" value="Genomic_DNA"/>
</dbReference>
<keyword evidence="1" id="KW-0812">Transmembrane</keyword>
<reference evidence="3" key="1">
    <citation type="submission" date="2023-07" db="EMBL/GenBank/DDBJ databases">
        <title>Defluviimonas sediminis sp. nov., isolated from mangrove sediment.</title>
        <authorList>
            <person name="Liu L."/>
            <person name="Li J."/>
            <person name="Huang Y."/>
            <person name="Pan J."/>
            <person name="Li M."/>
        </authorList>
    </citation>
    <scope>NUCLEOTIDE SEQUENCE [LARGE SCALE GENOMIC DNA]</scope>
    <source>
        <strain evidence="3">FT324</strain>
    </source>
</reference>
<protein>
    <recommendedName>
        <fullName evidence="4">CTP synthetase</fullName>
    </recommendedName>
</protein>
<evidence type="ECO:0008006" key="4">
    <source>
        <dbReference type="Google" id="ProtNLM"/>
    </source>
</evidence>
<organism evidence="2 3">
    <name type="scientific">Albidovulum sediminis</name>
    <dbReference type="NCBI Taxonomy" id="3066345"/>
    <lineage>
        <taxon>Bacteria</taxon>
        <taxon>Pseudomonadati</taxon>
        <taxon>Pseudomonadota</taxon>
        <taxon>Alphaproteobacteria</taxon>
        <taxon>Rhodobacterales</taxon>
        <taxon>Paracoccaceae</taxon>
        <taxon>Albidovulum</taxon>
    </lineage>
</organism>
<dbReference type="Proteomes" id="UP001205601">
    <property type="component" value="Unassembled WGS sequence"/>
</dbReference>
<comment type="caution">
    <text evidence="2">The sequence shown here is derived from an EMBL/GenBank/DDBJ whole genome shotgun (WGS) entry which is preliminary data.</text>
</comment>
<evidence type="ECO:0000313" key="2">
    <source>
        <dbReference type="EMBL" id="MCT8329686.1"/>
    </source>
</evidence>
<evidence type="ECO:0000256" key="1">
    <source>
        <dbReference type="SAM" id="Phobius"/>
    </source>
</evidence>
<keyword evidence="1" id="KW-0472">Membrane</keyword>
<keyword evidence="3" id="KW-1185">Reference proteome</keyword>
<name>A0ABT2NLU3_9RHOB</name>
<feature type="transmembrane region" description="Helical" evidence="1">
    <location>
        <begin position="31"/>
        <end position="50"/>
    </location>
</feature>
<accession>A0ABT2NLU3</accession>
<proteinExistence type="predicted"/>
<dbReference type="RefSeq" id="WP_261495109.1">
    <property type="nucleotide sequence ID" value="NZ_JAOCQF010000001.1"/>
</dbReference>
<evidence type="ECO:0000313" key="3">
    <source>
        <dbReference type="Proteomes" id="UP001205601"/>
    </source>
</evidence>
<keyword evidence="1" id="KW-1133">Transmembrane helix</keyword>
<sequence length="64" mass="6549">MLIIGWTIGLAAGLVLTIVYGAPLWMGFLVWSLGGAALTLAGFVGLHLLAGTPAKESRQAARVG</sequence>